<comment type="caution">
    <text evidence="8">The sequence shown here is derived from an EMBL/GenBank/DDBJ whole genome shotgun (WGS) entry which is preliminary data.</text>
</comment>
<dbReference type="AlphaFoldDB" id="A0A401L1Z4"/>
<dbReference type="InterPro" id="IPR002657">
    <property type="entry name" value="BilAc:Na_symport/Acr3"/>
</dbReference>
<reference evidence="8 9" key="1">
    <citation type="submission" date="2016-09" db="EMBL/GenBank/DDBJ databases">
        <title>Aspergillus awamori IFM 58123T.</title>
        <authorList>
            <person name="Kusuya Y."/>
            <person name="Shimizu M."/>
            <person name="Takahashi H."/>
            <person name="Yaguchi T."/>
        </authorList>
    </citation>
    <scope>NUCLEOTIDE SEQUENCE [LARGE SCALE GENOMIC DNA]</scope>
    <source>
        <strain evidence="8 9">IFM 58123</strain>
    </source>
</reference>
<dbReference type="PROSITE" id="PS50879">
    <property type="entry name" value="RNASE_H_1"/>
    <property type="match status" value="1"/>
</dbReference>
<dbReference type="InterPro" id="IPR012337">
    <property type="entry name" value="RNaseH-like_sf"/>
</dbReference>
<dbReference type="GO" id="GO:0003676">
    <property type="term" value="F:nucleic acid binding"/>
    <property type="evidence" value="ECO:0007669"/>
    <property type="project" value="InterPro"/>
</dbReference>
<dbReference type="GO" id="GO:0050151">
    <property type="term" value="F:oleate hydratase activity"/>
    <property type="evidence" value="ECO:0007669"/>
    <property type="project" value="InterPro"/>
</dbReference>
<organism evidence="8 9">
    <name type="scientific">Aspergillus awamori</name>
    <name type="common">Black koji mold</name>
    <dbReference type="NCBI Taxonomy" id="105351"/>
    <lineage>
        <taxon>Eukaryota</taxon>
        <taxon>Fungi</taxon>
        <taxon>Dikarya</taxon>
        <taxon>Ascomycota</taxon>
        <taxon>Pezizomycotina</taxon>
        <taxon>Eurotiomycetes</taxon>
        <taxon>Eurotiomycetidae</taxon>
        <taxon>Eurotiales</taxon>
        <taxon>Aspergillaceae</taxon>
        <taxon>Aspergillus</taxon>
    </lineage>
</organism>
<dbReference type="InterPro" id="IPR010354">
    <property type="entry name" value="Oleate_hydratase"/>
</dbReference>
<gene>
    <name evidence="8" type="ORF">AAWM_08420</name>
</gene>
<evidence type="ECO:0000256" key="5">
    <source>
        <dbReference type="SAM" id="MobiDB-lite"/>
    </source>
</evidence>
<dbReference type="InterPro" id="IPR036691">
    <property type="entry name" value="Endo/exonu/phosph_ase_sf"/>
</dbReference>
<dbReference type="Gene3D" id="3.30.9.80">
    <property type="match status" value="1"/>
</dbReference>
<dbReference type="PANTHER" id="PTHR37417:SF2">
    <property type="entry name" value="67 KDA MYOSIN-CROSS-REACTIVE ANTIGEN FAMILY PROTEIN (AFU_ORTHOLOGUE AFUA_5G09970)"/>
    <property type="match status" value="1"/>
</dbReference>
<dbReference type="Gene3D" id="1.20.1530.20">
    <property type="match status" value="1"/>
</dbReference>
<dbReference type="CDD" id="cd09276">
    <property type="entry name" value="Rnase_HI_RT_non_LTR"/>
    <property type="match status" value="1"/>
</dbReference>
<keyword evidence="9" id="KW-1185">Reference proteome</keyword>
<protein>
    <submittedName>
        <fullName evidence="8">Arsenical-resistance protein Acr3</fullName>
    </submittedName>
</protein>
<feature type="transmembrane region" description="Helical" evidence="6">
    <location>
        <begin position="351"/>
        <end position="371"/>
    </location>
</feature>
<feature type="transmembrane region" description="Helical" evidence="6">
    <location>
        <begin position="414"/>
        <end position="436"/>
    </location>
</feature>
<dbReference type="Pfam" id="PF00075">
    <property type="entry name" value="RNase_H"/>
    <property type="match status" value="1"/>
</dbReference>
<feature type="transmembrane region" description="Helical" evidence="6">
    <location>
        <begin position="146"/>
        <end position="165"/>
    </location>
</feature>
<keyword evidence="3 6" id="KW-1133">Transmembrane helix</keyword>
<dbReference type="InterPro" id="IPR036397">
    <property type="entry name" value="RNaseH_sf"/>
</dbReference>
<dbReference type="GO" id="GO:0004523">
    <property type="term" value="F:RNA-DNA hybrid ribonuclease activity"/>
    <property type="evidence" value="ECO:0007669"/>
    <property type="project" value="InterPro"/>
</dbReference>
<evidence type="ECO:0000313" key="8">
    <source>
        <dbReference type="EMBL" id="GCB25535.1"/>
    </source>
</evidence>
<comment type="subcellular location">
    <subcellularLocation>
        <location evidence="1">Membrane</location>
        <topology evidence="1">Multi-pass membrane protein</topology>
    </subcellularLocation>
</comment>
<evidence type="ECO:0000313" key="9">
    <source>
        <dbReference type="Proteomes" id="UP000286921"/>
    </source>
</evidence>
<evidence type="ECO:0000256" key="3">
    <source>
        <dbReference type="ARBA" id="ARBA00022989"/>
    </source>
</evidence>
<name>A0A401L1Z4_ASPAW</name>
<dbReference type="InterPro" id="IPR038770">
    <property type="entry name" value="Na+/solute_symporter_sf"/>
</dbReference>
<dbReference type="GO" id="GO:0006631">
    <property type="term" value="P:fatty acid metabolic process"/>
    <property type="evidence" value="ECO:0007669"/>
    <property type="project" value="InterPro"/>
</dbReference>
<dbReference type="STRING" id="105351.A0A401L1Z4"/>
<dbReference type="InterPro" id="IPR036188">
    <property type="entry name" value="FAD/NAD-bd_sf"/>
</dbReference>
<keyword evidence="2 6" id="KW-0812">Transmembrane</keyword>
<evidence type="ECO:0000256" key="4">
    <source>
        <dbReference type="ARBA" id="ARBA00023136"/>
    </source>
</evidence>
<dbReference type="PANTHER" id="PTHR37417">
    <property type="entry name" value="67 KDA MYOSIN-CROSS-REACTIVE ANTIGEN FAMILY PROTEIN (AFU_ORTHOLOGUE AFUA_5G09970)"/>
    <property type="match status" value="1"/>
</dbReference>
<proteinExistence type="predicted"/>
<accession>A0A401L1Z4</accession>
<feature type="region of interest" description="Disordered" evidence="5">
    <location>
        <begin position="669"/>
        <end position="726"/>
    </location>
</feature>
<dbReference type="Pfam" id="PF01758">
    <property type="entry name" value="SBF"/>
    <property type="match status" value="1"/>
</dbReference>
<evidence type="ECO:0000256" key="1">
    <source>
        <dbReference type="ARBA" id="ARBA00004141"/>
    </source>
</evidence>
<dbReference type="InterPro" id="IPR002156">
    <property type="entry name" value="RNaseH_domain"/>
</dbReference>
<dbReference type="GO" id="GO:0071949">
    <property type="term" value="F:FAD binding"/>
    <property type="evidence" value="ECO:0007669"/>
    <property type="project" value="InterPro"/>
</dbReference>
<dbReference type="Gene3D" id="3.30.420.10">
    <property type="entry name" value="Ribonuclease H-like superfamily/Ribonuclease H"/>
    <property type="match status" value="1"/>
</dbReference>
<evidence type="ECO:0000256" key="6">
    <source>
        <dbReference type="SAM" id="Phobius"/>
    </source>
</evidence>
<dbReference type="GO" id="GO:0016020">
    <property type="term" value="C:membrane"/>
    <property type="evidence" value="ECO:0007669"/>
    <property type="project" value="UniProtKB-SubCell"/>
</dbReference>
<sequence length="845" mass="94447">MLPTRLRLKLRAQTTAARFSTLPDDHPVRGIMKRAMERSTHIYNMARFPLAETMRTMDLRRLQALETIDPRPLAPWRAQSFVEVDIEPDREKAQARALARQKSATSITVFSDASGKQNQLGAAAVALDCNLQVLKSRQISIGSMEYWSVYAAELMAIYYAIGLVFQLAQRNQRSAETNHEPATILSDSMSALQVIKNPWNKSGQCIIQAIHYSSSELKARGIPLRLQWVPGHCGDPGNEAADRLAKDAVGTEKKHPFKHLLSREKGYIRIKIYQEWDKNGGPRKTEGTCAISTETCHPAGLAVCMTRPPPPPPRKPNIPAHSPSHRPLMAGNLALAREFPPRRPESRQGPILVGLARCITMALIWTGLAGGDGEYCAILVVVKSLLQMVFFAALGVFFIRVISGDNIIFKYSTAVKSVAVFLGSPLGAAVLTQFTLRWATSPRWDGLPTTGNATIGYDYRAACLPIFCDGCTEDLLSIIPSTSGPGKTLLDNLKCTPREIAPTRVLIKRGHKEQSDFFAKLTREYPETIVSIVLPGSEWSLSLFRPQSKTISRSSGDEHIIWGHASSPEREGNYVEKPMLECGGTEILAELLQHFHTYSEDTLSHFSLIPRVAPRLAAPLLARNYTDRPRVVGVGVENLAVVGQIVEIPDETAATMDYSYDLRKTIQPSTRAGEDEWHTARRRRRTRSPQKSSQRDRSRSPRPGQGRSVLSERPVNATMGRGNARDQAVPREKIQTLENFFRAALLRDRKITSFDVLAIQEPWRNPFVHATHNPILPHFEVDYYDHRKTRVCFFLNRRIASHHWTVTHHTPDLSTLELKWGAHEETIITHTSTTPSRASNPLTAP</sequence>
<evidence type="ECO:0000256" key="2">
    <source>
        <dbReference type="ARBA" id="ARBA00022692"/>
    </source>
</evidence>
<feature type="transmembrane region" description="Helical" evidence="6">
    <location>
        <begin position="377"/>
        <end position="402"/>
    </location>
</feature>
<keyword evidence="4 6" id="KW-0472">Membrane</keyword>
<evidence type="ECO:0000259" key="7">
    <source>
        <dbReference type="PROSITE" id="PS50879"/>
    </source>
</evidence>
<dbReference type="SUPFAM" id="SSF53098">
    <property type="entry name" value="Ribonuclease H-like"/>
    <property type="match status" value="1"/>
</dbReference>
<dbReference type="Proteomes" id="UP000286921">
    <property type="component" value="Unassembled WGS sequence"/>
</dbReference>
<dbReference type="SUPFAM" id="SSF56219">
    <property type="entry name" value="DNase I-like"/>
    <property type="match status" value="1"/>
</dbReference>
<dbReference type="EMBL" id="BDHI01000021">
    <property type="protein sequence ID" value="GCB25535.1"/>
    <property type="molecule type" value="Genomic_DNA"/>
</dbReference>
<dbReference type="Gene3D" id="3.50.50.60">
    <property type="entry name" value="FAD/NAD(P)-binding domain"/>
    <property type="match status" value="1"/>
</dbReference>
<feature type="domain" description="RNase H type-1" evidence="7">
    <location>
        <begin position="103"/>
        <end position="250"/>
    </location>
</feature>
<dbReference type="Pfam" id="PF06100">
    <property type="entry name" value="MCRA"/>
    <property type="match status" value="2"/>
</dbReference>